<name>A0A2H3J029_WOLCO</name>
<evidence type="ECO:0000313" key="3">
    <source>
        <dbReference type="Proteomes" id="UP000218811"/>
    </source>
</evidence>
<keyword evidence="1" id="KW-0732">Signal</keyword>
<evidence type="ECO:0000256" key="1">
    <source>
        <dbReference type="SAM" id="SignalP"/>
    </source>
</evidence>
<gene>
    <name evidence="2" type="ORF">WOLCODRAFT_139713</name>
</gene>
<proteinExistence type="predicted"/>
<dbReference type="EMBL" id="KB467843">
    <property type="protein sequence ID" value="PCH35055.1"/>
    <property type="molecule type" value="Genomic_DNA"/>
</dbReference>
<organism evidence="2 3">
    <name type="scientific">Wolfiporia cocos (strain MD-104)</name>
    <name type="common">Brown rot fungus</name>
    <dbReference type="NCBI Taxonomy" id="742152"/>
    <lineage>
        <taxon>Eukaryota</taxon>
        <taxon>Fungi</taxon>
        <taxon>Dikarya</taxon>
        <taxon>Basidiomycota</taxon>
        <taxon>Agaricomycotina</taxon>
        <taxon>Agaricomycetes</taxon>
        <taxon>Polyporales</taxon>
        <taxon>Phaeolaceae</taxon>
        <taxon>Wolfiporia</taxon>
    </lineage>
</organism>
<evidence type="ECO:0000313" key="2">
    <source>
        <dbReference type="EMBL" id="PCH35055.1"/>
    </source>
</evidence>
<feature type="signal peptide" evidence="1">
    <location>
        <begin position="1"/>
        <end position="16"/>
    </location>
</feature>
<dbReference type="AlphaFoldDB" id="A0A2H3J029"/>
<accession>A0A2H3J029</accession>
<reference evidence="2 3" key="1">
    <citation type="journal article" date="2012" name="Science">
        <title>The Paleozoic origin of enzymatic lignin decomposition reconstructed from 31 fungal genomes.</title>
        <authorList>
            <person name="Floudas D."/>
            <person name="Binder M."/>
            <person name="Riley R."/>
            <person name="Barry K."/>
            <person name="Blanchette R.A."/>
            <person name="Henrissat B."/>
            <person name="Martinez A.T."/>
            <person name="Otillar R."/>
            <person name="Spatafora J.W."/>
            <person name="Yadav J.S."/>
            <person name="Aerts A."/>
            <person name="Benoit I."/>
            <person name="Boyd A."/>
            <person name="Carlson A."/>
            <person name="Copeland A."/>
            <person name="Coutinho P.M."/>
            <person name="de Vries R.P."/>
            <person name="Ferreira P."/>
            <person name="Findley K."/>
            <person name="Foster B."/>
            <person name="Gaskell J."/>
            <person name="Glotzer D."/>
            <person name="Gorecki P."/>
            <person name="Heitman J."/>
            <person name="Hesse C."/>
            <person name="Hori C."/>
            <person name="Igarashi K."/>
            <person name="Jurgens J.A."/>
            <person name="Kallen N."/>
            <person name="Kersten P."/>
            <person name="Kohler A."/>
            <person name="Kuees U."/>
            <person name="Kumar T.K.A."/>
            <person name="Kuo A."/>
            <person name="LaButti K."/>
            <person name="Larrondo L.F."/>
            <person name="Lindquist E."/>
            <person name="Ling A."/>
            <person name="Lombard V."/>
            <person name="Lucas S."/>
            <person name="Lundell T."/>
            <person name="Martin R."/>
            <person name="McLaughlin D.J."/>
            <person name="Morgenstern I."/>
            <person name="Morin E."/>
            <person name="Murat C."/>
            <person name="Nagy L.G."/>
            <person name="Nolan M."/>
            <person name="Ohm R.A."/>
            <person name="Patyshakuliyeva A."/>
            <person name="Rokas A."/>
            <person name="Ruiz-Duenas F.J."/>
            <person name="Sabat G."/>
            <person name="Salamov A."/>
            <person name="Samejima M."/>
            <person name="Schmutz J."/>
            <person name="Slot J.C."/>
            <person name="St John F."/>
            <person name="Stenlid J."/>
            <person name="Sun H."/>
            <person name="Sun S."/>
            <person name="Syed K."/>
            <person name="Tsang A."/>
            <person name="Wiebenga A."/>
            <person name="Young D."/>
            <person name="Pisabarro A."/>
            <person name="Eastwood D.C."/>
            <person name="Martin F."/>
            <person name="Cullen D."/>
            <person name="Grigoriev I.V."/>
            <person name="Hibbett D.S."/>
        </authorList>
    </citation>
    <scope>NUCLEOTIDE SEQUENCE [LARGE SCALE GENOMIC DNA]</scope>
    <source>
        <strain evidence="2 3">MD-104</strain>
    </source>
</reference>
<keyword evidence="3" id="KW-1185">Reference proteome</keyword>
<feature type="non-terminal residue" evidence="2">
    <location>
        <position position="1"/>
    </location>
</feature>
<protein>
    <submittedName>
        <fullName evidence="2">Uncharacterized protein</fullName>
    </submittedName>
</protein>
<sequence>STHILVLISAVGYISARDFPSYSSIQVPQTLVLLLQINHELSRPKQASRNPDCRWLRRNSWLHVCGRRADKRSCGRHVDLQGRPLTHRPTSERE</sequence>
<feature type="chain" id="PRO_5013588108" evidence="1">
    <location>
        <begin position="17"/>
        <end position="94"/>
    </location>
</feature>
<dbReference type="Proteomes" id="UP000218811">
    <property type="component" value="Unassembled WGS sequence"/>
</dbReference>